<sequence length="76" mass="8445">MMFVALIIIGFLMVTLSGFEKIIIYLNFADRVGDIAALKNVVPDYIWLITNLTFFCGVVLIVAGLGFYIASPKNKK</sequence>
<keyword evidence="1" id="KW-0472">Membrane</keyword>
<organism evidence="2 3">
    <name type="scientific">Paenibacillus roseus</name>
    <dbReference type="NCBI Taxonomy" id="2798579"/>
    <lineage>
        <taxon>Bacteria</taxon>
        <taxon>Bacillati</taxon>
        <taxon>Bacillota</taxon>
        <taxon>Bacilli</taxon>
        <taxon>Bacillales</taxon>
        <taxon>Paenibacillaceae</taxon>
        <taxon>Paenibacillus</taxon>
    </lineage>
</organism>
<dbReference type="Proteomes" id="UP000640274">
    <property type="component" value="Unassembled WGS sequence"/>
</dbReference>
<reference evidence="2" key="1">
    <citation type="submission" date="2020-12" db="EMBL/GenBank/DDBJ databases">
        <authorList>
            <person name="Huq M.A."/>
        </authorList>
    </citation>
    <scope>NUCLEOTIDE SEQUENCE</scope>
    <source>
        <strain evidence="2">MAHUQ-46</strain>
    </source>
</reference>
<name>A0A934J8K1_9BACL</name>
<feature type="transmembrane region" description="Helical" evidence="1">
    <location>
        <begin position="45"/>
        <end position="70"/>
    </location>
</feature>
<proteinExistence type="predicted"/>
<protein>
    <submittedName>
        <fullName evidence="2">Uncharacterized protein</fullName>
    </submittedName>
</protein>
<dbReference type="RefSeq" id="WP_199019893.1">
    <property type="nucleotide sequence ID" value="NZ_JAELUP010000066.1"/>
</dbReference>
<comment type="caution">
    <text evidence="2">The sequence shown here is derived from an EMBL/GenBank/DDBJ whole genome shotgun (WGS) entry which is preliminary data.</text>
</comment>
<dbReference type="AlphaFoldDB" id="A0A934J8K1"/>
<evidence type="ECO:0000256" key="1">
    <source>
        <dbReference type="SAM" id="Phobius"/>
    </source>
</evidence>
<evidence type="ECO:0000313" key="3">
    <source>
        <dbReference type="Proteomes" id="UP000640274"/>
    </source>
</evidence>
<accession>A0A934J8K1</accession>
<keyword evidence="1" id="KW-1133">Transmembrane helix</keyword>
<keyword evidence="1" id="KW-0812">Transmembrane</keyword>
<dbReference type="EMBL" id="JAELUP010000066">
    <property type="protein sequence ID" value="MBJ6362345.1"/>
    <property type="molecule type" value="Genomic_DNA"/>
</dbReference>
<evidence type="ECO:0000313" key="2">
    <source>
        <dbReference type="EMBL" id="MBJ6362345.1"/>
    </source>
</evidence>
<gene>
    <name evidence="2" type="ORF">JFN88_13815</name>
</gene>
<keyword evidence="3" id="KW-1185">Reference proteome</keyword>